<evidence type="ECO:0000313" key="2">
    <source>
        <dbReference type="EMBL" id="MCW6513304.1"/>
    </source>
</evidence>
<proteinExistence type="predicted"/>
<dbReference type="RefSeq" id="WP_282589676.1">
    <property type="nucleotide sequence ID" value="NZ_JAMOIM010000171.1"/>
</dbReference>
<evidence type="ECO:0000313" key="3">
    <source>
        <dbReference type="Proteomes" id="UP001165667"/>
    </source>
</evidence>
<accession>A0AA41Z325</accession>
<dbReference type="AlphaFoldDB" id="A0AA41Z325"/>
<reference evidence="2" key="1">
    <citation type="submission" date="2022-05" db="EMBL/GenBank/DDBJ databases">
        <authorList>
            <person name="Pankratov T."/>
        </authorList>
    </citation>
    <scope>NUCLEOTIDE SEQUENCE</scope>
    <source>
        <strain evidence="2">BP6-180914</strain>
    </source>
</reference>
<gene>
    <name evidence="2" type="ORF">M8523_36385</name>
</gene>
<dbReference type="EMBL" id="JAMOIM010000171">
    <property type="protein sequence ID" value="MCW6513304.1"/>
    <property type="molecule type" value="Genomic_DNA"/>
</dbReference>
<protein>
    <submittedName>
        <fullName evidence="2">Uncharacterized protein</fullName>
    </submittedName>
</protein>
<dbReference type="Proteomes" id="UP001165667">
    <property type="component" value="Unassembled WGS sequence"/>
</dbReference>
<feature type="non-terminal residue" evidence="2">
    <location>
        <position position="73"/>
    </location>
</feature>
<organism evidence="2 3">
    <name type="scientific">Lichenifustis flavocetrariae</name>
    <dbReference type="NCBI Taxonomy" id="2949735"/>
    <lineage>
        <taxon>Bacteria</taxon>
        <taxon>Pseudomonadati</taxon>
        <taxon>Pseudomonadota</taxon>
        <taxon>Alphaproteobacteria</taxon>
        <taxon>Hyphomicrobiales</taxon>
        <taxon>Lichenihabitantaceae</taxon>
        <taxon>Lichenifustis</taxon>
    </lineage>
</organism>
<evidence type="ECO:0000256" key="1">
    <source>
        <dbReference type="SAM" id="MobiDB-lite"/>
    </source>
</evidence>
<sequence>MTAHVGRLGHGGGEPSGLLRRLLSHERRQASAGEATEHSQQTQMLPLKNVTIQGPKLWGEAIEPHQFAQARTR</sequence>
<name>A0AA41Z325_9HYPH</name>
<keyword evidence="3" id="KW-1185">Reference proteome</keyword>
<comment type="caution">
    <text evidence="2">The sequence shown here is derived from an EMBL/GenBank/DDBJ whole genome shotgun (WGS) entry which is preliminary data.</text>
</comment>
<feature type="region of interest" description="Disordered" evidence="1">
    <location>
        <begin position="1"/>
        <end position="20"/>
    </location>
</feature>